<comment type="caution">
    <text evidence="1">The sequence shown here is derived from an EMBL/GenBank/DDBJ whole genome shotgun (WGS) entry which is preliminary data.</text>
</comment>
<evidence type="ECO:0000313" key="1">
    <source>
        <dbReference type="EMBL" id="KAJ3529074.1"/>
    </source>
</evidence>
<name>A0ACC1RZR4_9HYPO</name>
<organism evidence="1 2">
    <name type="scientific">Fusarium decemcellulare</name>
    <dbReference type="NCBI Taxonomy" id="57161"/>
    <lineage>
        <taxon>Eukaryota</taxon>
        <taxon>Fungi</taxon>
        <taxon>Dikarya</taxon>
        <taxon>Ascomycota</taxon>
        <taxon>Pezizomycotina</taxon>
        <taxon>Sordariomycetes</taxon>
        <taxon>Hypocreomycetidae</taxon>
        <taxon>Hypocreales</taxon>
        <taxon>Nectriaceae</taxon>
        <taxon>Fusarium</taxon>
        <taxon>Fusarium decemcellulare species complex</taxon>
    </lineage>
</organism>
<sequence>MALAYFEQAVGNVGPASSIEKREAYVTNGAKMIEFLQQKGFKFHYAKGYPDYYPALKGAMAHGGRSIETKPFDTKKLKEWQSKLPPASVPVAIHTNDARVFTRVTSSLGSFIYVTRKMIPLILRALLGQKLTSMGRGLVAQLLHLNLKHKGGDIRTKTSLSKLIQGPGGDILGVEVQTLQGSKTIRTTRGVILAAGGFAHNRSMRERFMPKPASTAWTNSPEGDTGDAIQEGMRIGAETALLDDAWWGPTIVDPVSGKNVFALIERARPYSIIVDSTGSRFMNEAQNYTDAGHDQYSRNQQVKAIPAWMIIDSNYRNKFMLGGLFPRVKPSKEILSKGEFFQAASLDGLAQQIGVDPIGLASTIRRFNEMCATGVDEDFGRGRSSYDQYFGDPTCRPNPNLGPLNKAPYYAITIWPGDLGTKGGLLTDEFQRVLDKQSRPIPGLFAIGNTAASIMGRTYLGAGSTLGPAMTHGFIAVNFLSSVTS</sequence>
<dbReference type="Proteomes" id="UP001148629">
    <property type="component" value="Unassembled WGS sequence"/>
</dbReference>
<accession>A0ACC1RZR4</accession>
<dbReference type="EMBL" id="JANRMS010001331">
    <property type="protein sequence ID" value="KAJ3529074.1"/>
    <property type="molecule type" value="Genomic_DNA"/>
</dbReference>
<gene>
    <name evidence="1" type="ORF">NM208_g9920</name>
</gene>
<reference evidence="1" key="1">
    <citation type="submission" date="2022-08" db="EMBL/GenBank/DDBJ databases">
        <title>Genome Sequence of Fusarium decemcellulare.</title>
        <authorList>
            <person name="Buettner E."/>
        </authorList>
    </citation>
    <scope>NUCLEOTIDE SEQUENCE</scope>
    <source>
        <strain evidence="1">Babe19</strain>
    </source>
</reference>
<protein>
    <submittedName>
        <fullName evidence="1">Uncharacterized protein</fullName>
    </submittedName>
</protein>
<proteinExistence type="predicted"/>
<keyword evidence="2" id="KW-1185">Reference proteome</keyword>
<evidence type="ECO:0000313" key="2">
    <source>
        <dbReference type="Proteomes" id="UP001148629"/>
    </source>
</evidence>